<evidence type="ECO:0000313" key="2">
    <source>
        <dbReference type="Proteomes" id="UP001498398"/>
    </source>
</evidence>
<keyword evidence="2" id="KW-1185">Reference proteome</keyword>
<protein>
    <submittedName>
        <fullName evidence="1">Uncharacterized protein</fullName>
    </submittedName>
</protein>
<proteinExistence type="predicted"/>
<accession>A0ABR1JSB7</accession>
<reference evidence="1 2" key="1">
    <citation type="submission" date="2024-01" db="EMBL/GenBank/DDBJ databases">
        <title>A draft genome for the cacao thread blight pathogen Marasmiellus scandens.</title>
        <authorList>
            <person name="Baruah I.K."/>
            <person name="Leung J."/>
            <person name="Bukari Y."/>
            <person name="Amoako-Attah I."/>
            <person name="Meinhardt L.W."/>
            <person name="Bailey B.A."/>
            <person name="Cohen S.P."/>
        </authorList>
    </citation>
    <scope>NUCLEOTIDE SEQUENCE [LARGE SCALE GENOMIC DNA]</scope>
    <source>
        <strain evidence="1 2">GH-19</strain>
    </source>
</reference>
<dbReference type="Proteomes" id="UP001498398">
    <property type="component" value="Unassembled WGS sequence"/>
</dbReference>
<gene>
    <name evidence="1" type="ORF">VKT23_006013</name>
</gene>
<evidence type="ECO:0000313" key="1">
    <source>
        <dbReference type="EMBL" id="KAK7464807.1"/>
    </source>
</evidence>
<sequence length="198" mass="22542">MNATSTAILKTSSTEKRLALADCSQPKESKFVEMFEDEEDCLQVPNSSMPSTSELPCLGESLFPPQNVVTEDEGELEFDSYYFGKYDEEDQEAEQENHYIIPLNYKASPSPEALLAGAAELEKENIPLDPSCQVDFDPNDYFWDVWPQPLYVYDGRTKTKFLSAATIAQHQLRIDKEAARKEKKSKLRKVFGNFSNKF</sequence>
<name>A0ABR1JSB7_9AGAR</name>
<comment type="caution">
    <text evidence="1">The sequence shown here is derived from an EMBL/GenBank/DDBJ whole genome shotgun (WGS) entry which is preliminary data.</text>
</comment>
<dbReference type="EMBL" id="JBANRG010000007">
    <property type="protein sequence ID" value="KAK7464807.1"/>
    <property type="molecule type" value="Genomic_DNA"/>
</dbReference>
<organism evidence="1 2">
    <name type="scientific">Marasmiellus scandens</name>
    <dbReference type="NCBI Taxonomy" id="2682957"/>
    <lineage>
        <taxon>Eukaryota</taxon>
        <taxon>Fungi</taxon>
        <taxon>Dikarya</taxon>
        <taxon>Basidiomycota</taxon>
        <taxon>Agaricomycotina</taxon>
        <taxon>Agaricomycetes</taxon>
        <taxon>Agaricomycetidae</taxon>
        <taxon>Agaricales</taxon>
        <taxon>Marasmiineae</taxon>
        <taxon>Omphalotaceae</taxon>
        <taxon>Marasmiellus</taxon>
    </lineage>
</organism>